<accession>A0A6V7W0V4</accession>
<gene>
    <name evidence="2" type="ORF">MENT_LOCUS32771</name>
</gene>
<evidence type="ECO:0000256" key="1">
    <source>
        <dbReference type="SAM" id="MobiDB-lite"/>
    </source>
</evidence>
<dbReference type="AlphaFoldDB" id="A0A6V7W0V4"/>
<name>A0A6V7W0V4_MELEN</name>
<sequence>MGNESTETSKGAETSTQNNNLKHPQNEENKNKIINNNTIFVPTTQQDVDFKQILVPSLKSTHEQMRNCITIDLLTACQREINFLRMIDRKAPVLYDRIVVANAIRRYECFWLPAQASKPDLLNIPPLDVHWVWHVHMLSPVSYREDCAAICGTVVDHKLLSADEIQQRYEQSVSAWNNFCPEEPYEFLSSSSKPYKQKSKYDIVEAVQRQRNFNYQISLPHYTSPRFLNDAIDRYINFLQLKQTYSDQFLTPCYDFDLVWHTHQVHPEDYFRNCVAIFGSLLKHDDSINDRNKGSKLLRGEAFTKKAWASHFKNNFWRRGCMFRGHNAPAFLCLESDDESSNNASNLAYGNIHIPSIVLKELPVQREQLRLKLRYGGKKISTFSAQLWDKQDLRLPILKEVGGNKTFIFSYLATKSMRLKMYTKQQKCAKTQATNGHSKNSTGSASSTSTSSSTSSTSSQQQPSTSSSNYLSTIINSSSSTQQIPSIVKFPFERKTAKEFVVELELFDKVFLHKRDLVKLKGRLPLDKLLPLQISSNINSKSSQNVVQLQLENVNGEHAKINITTSVSLNRELELQAGEYREQQLTTEDSRLWTLCQAAALNRAQLQPGAKIYIFILP</sequence>
<evidence type="ECO:0000313" key="2">
    <source>
        <dbReference type="EMBL" id="CAD2180679.1"/>
    </source>
</evidence>
<dbReference type="Pfam" id="PF07173">
    <property type="entry name" value="GRDP-like"/>
    <property type="match status" value="1"/>
</dbReference>
<dbReference type="EMBL" id="CAJEWN010000377">
    <property type="protein sequence ID" value="CAD2180679.1"/>
    <property type="molecule type" value="Genomic_DNA"/>
</dbReference>
<dbReference type="Proteomes" id="UP000580250">
    <property type="component" value="Unassembled WGS sequence"/>
</dbReference>
<feature type="region of interest" description="Disordered" evidence="1">
    <location>
        <begin position="1"/>
        <end position="33"/>
    </location>
</feature>
<dbReference type="InterPro" id="IPR009836">
    <property type="entry name" value="GRDP-like"/>
</dbReference>
<dbReference type="PANTHER" id="PTHR34365">
    <property type="entry name" value="ENOLASE (DUF1399)"/>
    <property type="match status" value="1"/>
</dbReference>
<dbReference type="PANTHER" id="PTHR34365:SF7">
    <property type="entry name" value="GLYCINE-RICH DOMAIN-CONTAINING PROTEIN 1"/>
    <property type="match status" value="1"/>
</dbReference>
<organism evidence="2 3">
    <name type="scientific">Meloidogyne enterolobii</name>
    <name type="common">Root-knot nematode worm</name>
    <name type="synonym">Meloidogyne mayaguensis</name>
    <dbReference type="NCBI Taxonomy" id="390850"/>
    <lineage>
        <taxon>Eukaryota</taxon>
        <taxon>Metazoa</taxon>
        <taxon>Ecdysozoa</taxon>
        <taxon>Nematoda</taxon>
        <taxon>Chromadorea</taxon>
        <taxon>Rhabditida</taxon>
        <taxon>Tylenchina</taxon>
        <taxon>Tylenchomorpha</taxon>
        <taxon>Tylenchoidea</taxon>
        <taxon>Meloidogynidae</taxon>
        <taxon>Meloidogyninae</taxon>
        <taxon>Meloidogyne</taxon>
    </lineage>
</organism>
<evidence type="ECO:0000313" key="3">
    <source>
        <dbReference type="Proteomes" id="UP000580250"/>
    </source>
</evidence>
<feature type="region of interest" description="Disordered" evidence="1">
    <location>
        <begin position="430"/>
        <end position="471"/>
    </location>
</feature>
<reference evidence="2 3" key="1">
    <citation type="submission" date="2020-08" db="EMBL/GenBank/DDBJ databases">
        <authorList>
            <person name="Koutsovoulos G."/>
            <person name="Danchin GJ E."/>
        </authorList>
    </citation>
    <scope>NUCLEOTIDE SEQUENCE [LARGE SCALE GENOMIC DNA]</scope>
</reference>
<feature type="compositionally biased region" description="Polar residues" evidence="1">
    <location>
        <begin position="1"/>
        <end position="23"/>
    </location>
</feature>
<comment type="caution">
    <text evidence="2">The sequence shown here is derived from an EMBL/GenBank/DDBJ whole genome shotgun (WGS) entry which is preliminary data.</text>
</comment>
<feature type="compositionally biased region" description="Low complexity" evidence="1">
    <location>
        <begin position="441"/>
        <end position="471"/>
    </location>
</feature>
<dbReference type="OrthoDB" id="2684236at2759"/>
<proteinExistence type="predicted"/>
<protein>
    <submittedName>
        <fullName evidence="2">Uncharacterized protein</fullName>
    </submittedName>
</protein>
<feature type="compositionally biased region" description="Polar residues" evidence="1">
    <location>
        <begin position="430"/>
        <end position="440"/>
    </location>
</feature>